<accession>A0A3P4AWS1</accession>
<feature type="chain" id="PRO_5018247437" evidence="4">
    <location>
        <begin position="32"/>
        <end position="348"/>
    </location>
</feature>
<dbReference type="Gene3D" id="3.40.190.10">
    <property type="entry name" value="Periplasmic binding protein-like II"/>
    <property type="match status" value="2"/>
</dbReference>
<protein>
    <submittedName>
        <fullName evidence="6">Alkanesulfonate transporter substrate-binding subunit</fullName>
    </submittedName>
</protein>
<evidence type="ECO:0000256" key="2">
    <source>
        <dbReference type="ARBA" id="ARBA00010742"/>
    </source>
</evidence>
<dbReference type="GO" id="GO:0042597">
    <property type="term" value="C:periplasmic space"/>
    <property type="evidence" value="ECO:0007669"/>
    <property type="project" value="UniProtKB-SubCell"/>
</dbReference>
<dbReference type="PANTHER" id="PTHR30024">
    <property type="entry name" value="ALIPHATIC SULFONATES-BINDING PROTEIN-RELATED"/>
    <property type="match status" value="1"/>
</dbReference>
<dbReference type="SUPFAM" id="SSF53850">
    <property type="entry name" value="Periplasmic binding protein-like II"/>
    <property type="match status" value="1"/>
</dbReference>
<keyword evidence="3 4" id="KW-0732">Signal</keyword>
<sequence length="348" mass="36922">MNISRIVSACAAACILCVATLAPGMNRTALAADGQPAKVSMAILYLTADTGVFLAIERGYFAQQGVDVELSRITSSADAISLLATNRLDVGSGSATPGLFNAFRRGVPVQIVSDKSSQLPPGTDTGGLLVRKDLMDSGAVKSVGGLKGKRIAVNNIQSMSLNHLARALALEGLTKDDVTLVELPFNQFIPAMQKKAIDGVLAFAPLYAAMIKMQVASPLPEASLARIAAGDNFNIMLFSQGFAKTDAAKRFMVAYLQGQRDLQRAIDGKADIRDVCKVINKYIPAMAADCAGMSFTGIDPNGGVNLASLERFQKEWLQWGIMTDAADIAGHVNLEFSRHALAVLGPYR</sequence>
<dbReference type="RefSeq" id="WP_124077690.1">
    <property type="nucleotide sequence ID" value="NZ_UWPJ01000005.1"/>
</dbReference>
<evidence type="ECO:0000313" key="7">
    <source>
        <dbReference type="Proteomes" id="UP000277294"/>
    </source>
</evidence>
<keyword evidence="7" id="KW-1185">Reference proteome</keyword>
<proteinExistence type="inferred from homology"/>
<feature type="domain" description="SsuA/THI5-like" evidence="5">
    <location>
        <begin position="50"/>
        <end position="258"/>
    </location>
</feature>
<evidence type="ECO:0000256" key="3">
    <source>
        <dbReference type="ARBA" id="ARBA00022729"/>
    </source>
</evidence>
<reference evidence="6 7" key="1">
    <citation type="submission" date="2018-10" db="EMBL/GenBank/DDBJ databases">
        <authorList>
            <person name="Criscuolo A."/>
        </authorList>
    </citation>
    <scope>NUCLEOTIDE SEQUENCE [LARGE SCALE GENOMIC DNA]</scope>
    <source>
        <strain evidence="6">DnA1</strain>
    </source>
</reference>
<dbReference type="OrthoDB" id="8892982at2"/>
<dbReference type="AlphaFoldDB" id="A0A3P4AWS1"/>
<gene>
    <name evidence="6" type="ORF">PIGHUM_00534</name>
</gene>
<evidence type="ECO:0000256" key="1">
    <source>
        <dbReference type="ARBA" id="ARBA00004418"/>
    </source>
</evidence>
<dbReference type="EMBL" id="UWPJ01000005">
    <property type="protein sequence ID" value="VCU68483.1"/>
    <property type="molecule type" value="Genomic_DNA"/>
</dbReference>
<comment type="similarity">
    <text evidence="2">Belongs to the bacterial solute-binding protein SsuA/TauA family.</text>
</comment>
<feature type="signal peptide" evidence="4">
    <location>
        <begin position="1"/>
        <end position="31"/>
    </location>
</feature>
<dbReference type="Pfam" id="PF09084">
    <property type="entry name" value="NMT1"/>
    <property type="match status" value="1"/>
</dbReference>
<comment type="subcellular location">
    <subcellularLocation>
        <location evidence="1">Periplasm</location>
    </subcellularLocation>
</comment>
<name>A0A3P4AWS1_9BURK</name>
<organism evidence="6 7">
    <name type="scientific">Pigmentiphaga humi</name>
    <dbReference type="NCBI Taxonomy" id="2478468"/>
    <lineage>
        <taxon>Bacteria</taxon>
        <taxon>Pseudomonadati</taxon>
        <taxon>Pseudomonadota</taxon>
        <taxon>Betaproteobacteria</taxon>
        <taxon>Burkholderiales</taxon>
        <taxon>Alcaligenaceae</taxon>
        <taxon>Pigmentiphaga</taxon>
    </lineage>
</organism>
<dbReference type="PANTHER" id="PTHR30024:SF47">
    <property type="entry name" value="TAURINE-BINDING PERIPLASMIC PROTEIN"/>
    <property type="match status" value="1"/>
</dbReference>
<dbReference type="InterPro" id="IPR015168">
    <property type="entry name" value="SsuA/THI5"/>
</dbReference>
<evidence type="ECO:0000259" key="5">
    <source>
        <dbReference type="Pfam" id="PF09084"/>
    </source>
</evidence>
<evidence type="ECO:0000313" key="6">
    <source>
        <dbReference type="EMBL" id="VCU68483.1"/>
    </source>
</evidence>
<dbReference type="Proteomes" id="UP000277294">
    <property type="component" value="Unassembled WGS sequence"/>
</dbReference>
<evidence type="ECO:0000256" key="4">
    <source>
        <dbReference type="SAM" id="SignalP"/>
    </source>
</evidence>